<keyword evidence="6 8" id="KW-1133">Transmembrane helix</keyword>
<dbReference type="RefSeq" id="WP_194562051.1">
    <property type="nucleotide sequence ID" value="NZ_JADKPV010000001.1"/>
</dbReference>
<evidence type="ECO:0000256" key="8">
    <source>
        <dbReference type="RuleBase" id="RU004993"/>
    </source>
</evidence>
<dbReference type="GO" id="GO:0005886">
    <property type="term" value="C:plasma membrane"/>
    <property type="evidence" value="ECO:0007669"/>
    <property type="project" value="UniProtKB-SubCell"/>
</dbReference>
<dbReference type="NCBIfam" id="TIGR00935">
    <property type="entry name" value="2a45"/>
    <property type="match status" value="1"/>
</dbReference>
<dbReference type="PANTHER" id="PTHR43302:SF5">
    <property type="entry name" value="TRANSPORTER ARSB-RELATED"/>
    <property type="match status" value="1"/>
</dbReference>
<evidence type="ECO:0000256" key="5">
    <source>
        <dbReference type="ARBA" id="ARBA00022849"/>
    </source>
</evidence>
<dbReference type="PRINTS" id="PR00758">
    <property type="entry name" value="ARSENICPUMP"/>
</dbReference>
<comment type="caution">
    <text evidence="9">The sequence shown here is derived from an EMBL/GenBank/DDBJ whole genome shotgun (WGS) entry which is preliminary data.</text>
</comment>
<sequence length="428" mass="47088">MFIASLIFIMTLLFVIWQPRGLSIGWSATIGALVALAFGVVDWADVWFVTDIVWNATFAFVGIILISLLLDEIGMFEWSALHMARLARGHGLLLFLLLMGLGAIVAALFANDGAALILTPIVLSMMRHLQLKEAAIFPFIMASGFIADTTSLPFVISNLVNIVSADFFGIGFVEYAIRMIIPNFFSLLATMLVLTLYFWKQLPKQYDVASLREPREAIRDERLFRFSWWIIGVLLIGYVVSEPLHIPVSFIVGAATIVFLLVAKQSDVVHTRRVVKEAPWAIVVFSVGMYIVVYGFGKSGFTEQVASMMQSLTEGGLFTATIGGGFLAAISSSIMNNLPSVMIHALAIEESGTTGVMKEALIYANVIGSDLGPKFTPIGSLATLVWLHVLKLHGVRLSWLTYMKVGLLLTIPILFITLCGLYLTFIMF</sequence>
<dbReference type="Pfam" id="PF02040">
    <property type="entry name" value="ArsB"/>
    <property type="match status" value="1"/>
</dbReference>
<feature type="transmembrane region" description="Helical" evidence="8">
    <location>
        <begin position="21"/>
        <end position="40"/>
    </location>
</feature>
<dbReference type="GO" id="GO:0015105">
    <property type="term" value="F:arsenite transmembrane transporter activity"/>
    <property type="evidence" value="ECO:0007669"/>
    <property type="project" value="InterPro"/>
</dbReference>
<feature type="transmembrane region" description="Helical" evidence="8">
    <location>
        <begin position="91"/>
        <end position="109"/>
    </location>
</feature>
<protein>
    <recommendedName>
        <fullName evidence="8">Arsenical pump membrane protein</fullName>
    </recommendedName>
</protein>
<dbReference type="CDD" id="cd01118">
    <property type="entry name" value="ArsB_permease"/>
    <property type="match status" value="1"/>
</dbReference>
<feature type="transmembrane region" description="Helical" evidence="8">
    <location>
        <begin position="52"/>
        <end position="70"/>
    </location>
</feature>
<evidence type="ECO:0000256" key="1">
    <source>
        <dbReference type="ARBA" id="ARBA00004651"/>
    </source>
</evidence>
<evidence type="ECO:0000313" key="10">
    <source>
        <dbReference type="Proteomes" id="UP000622653"/>
    </source>
</evidence>
<dbReference type="NCBIfam" id="NF011980">
    <property type="entry name" value="PRK15445.1"/>
    <property type="match status" value="1"/>
</dbReference>
<comment type="function">
    <text evidence="8">Involved in arsenical resistance. Thought to form the channel of an arsenite pump.</text>
</comment>
<proteinExistence type="inferred from homology"/>
<organism evidence="9 10">
    <name type="scientific">Savagea serpentis</name>
    <dbReference type="NCBI Taxonomy" id="2785297"/>
    <lineage>
        <taxon>Bacteria</taxon>
        <taxon>Bacillati</taxon>
        <taxon>Bacillota</taxon>
        <taxon>Bacilli</taxon>
        <taxon>Bacillales</taxon>
        <taxon>Caryophanaceae</taxon>
        <taxon>Savagea</taxon>
    </lineage>
</organism>
<dbReference type="PANTHER" id="PTHR43302">
    <property type="entry name" value="TRANSPORTER ARSB-RELATED"/>
    <property type="match status" value="1"/>
</dbReference>
<gene>
    <name evidence="9" type="ORF">IRY55_04525</name>
</gene>
<name>A0A8J7G3Q0_9BACL</name>
<comment type="similarity">
    <text evidence="2 8">Belongs to the ArsB family.</text>
</comment>
<feature type="transmembrane region" description="Helical" evidence="8">
    <location>
        <begin position="129"/>
        <end position="147"/>
    </location>
</feature>
<reference evidence="9" key="1">
    <citation type="submission" date="2020-11" db="EMBL/GenBank/DDBJ databases">
        <title>Multidrug resistant novel bacterium Savagea serpentis sp. nov., isolated from the scats of a vine snake (Ahaetulla nasuta).</title>
        <authorList>
            <person name="Venkata Ramana V."/>
            <person name="Vikas Patil S."/>
            <person name="Yogita Lugani V."/>
        </authorList>
    </citation>
    <scope>NUCLEOTIDE SEQUENCE</scope>
    <source>
        <strain evidence="9">SN6</strain>
    </source>
</reference>
<feature type="transmembrane region" description="Helical" evidence="8">
    <location>
        <begin position="405"/>
        <end position="427"/>
    </location>
</feature>
<comment type="caution">
    <text evidence="8">Lacks conserved residue(s) required for the propagation of feature annotation.</text>
</comment>
<feature type="transmembrane region" description="Helical" evidence="8">
    <location>
        <begin position="317"/>
        <end position="335"/>
    </location>
</feature>
<evidence type="ECO:0000256" key="2">
    <source>
        <dbReference type="ARBA" id="ARBA00006433"/>
    </source>
</evidence>
<evidence type="ECO:0000256" key="6">
    <source>
        <dbReference type="ARBA" id="ARBA00022989"/>
    </source>
</evidence>
<dbReference type="InterPro" id="IPR000802">
    <property type="entry name" value="Arsenical_pump_ArsB"/>
</dbReference>
<dbReference type="EMBL" id="JADKPV010000001">
    <property type="protein sequence ID" value="MBF4500622.1"/>
    <property type="molecule type" value="Genomic_DNA"/>
</dbReference>
<dbReference type="Proteomes" id="UP000622653">
    <property type="component" value="Unassembled WGS sequence"/>
</dbReference>
<dbReference type="GO" id="GO:0046685">
    <property type="term" value="P:response to arsenic-containing substance"/>
    <property type="evidence" value="ECO:0007669"/>
    <property type="project" value="UniProtKB-KW"/>
</dbReference>
<feature type="transmembrane region" description="Helical" evidence="8">
    <location>
        <begin position="278"/>
        <end position="297"/>
    </location>
</feature>
<feature type="transmembrane region" description="Helical" evidence="8">
    <location>
        <begin position="223"/>
        <end position="240"/>
    </location>
</feature>
<evidence type="ECO:0000256" key="3">
    <source>
        <dbReference type="ARBA" id="ARBA00022475"/>
    </source>
</evidence>
<keyword evidence="7 8" id="KW-0472">Membrane</keyword>
<feature type="transmembrane region" description="Helical" evidence="8">
    <location>
        <begin position="183"/>
        <end position="202"/>
    </location>
</feature>
<keyword evidence="10" id="KW-1185">Reference proteome</keyword>
<keyword evidence="8" id="KW-0813">Transport</keyword>
<evidence type="ECO:0000256" key="4">
    <source>
        <dbReference type="ARBA" id="ARBA00022692"/>
    </source>
</evidence>
<evidence type="ECO:0000313" key="9">
    <source>
        <dbReference type="EMBL" id="MBF4500622.1"/>
    </source>
</evidence>
<comment type="subcellular location">
    <subcellularLocation>
        <location evidence="1 8">Cell membrane</location>
        <topology evidence="1 8">Multi-pass membrane protein</topology>
    </subcellularLocation>
</comment>
<dbReference type="AlphaFoldDB" id="A0A8J7G3Q0"/>
<keyword evidence="5 8" id="KW-0059">Arsenical resistance</keyword>
<keyword evidence="4 8" id="KW-0812">Transmembrane</keyword>
<accession>A0A8J7G3Q0</accession>
<keyword evidence="3" id="KW-1003">Cell membrane</keyword>
<evidence type="ECO:0000256" key="7">
    <source>
        <dbReference type="ARBA" id="ARBA00023136"/>
    </source>
</evidence>
<feature type="transmembrane region" description="Helical" evidence="8">
    <location>
        <begin position="246"/>
        <end position="266"/>
    </location>
</feature>